<dbReference type="SUPFAM" id="SSF49899">
    <property type="entry name" value="Concanavalin A-like lectins/glucanases"/>
    <property type="match status" value="1"/>
</dbReference>
<dbReference type="AlphaFoldDB" id="C4N558"/>
<proteinExistence type="evidence at transcript level"/>
<sequence length="205" mass="23937">LGNLSGDPYALHTNVFTQGKGNREMQFKLWFDPTEDFHTYSILWNPRHVMLDLDDELVTRCRNSPWVLRWFQLHGRRHSHQRLQEPGIEGHRLPQEPTHEDLLQPLERQRLGDQGRAGEDGLEQGTLRRLLQELQRRRLRPGKLQVRRLHQERVVEPGARLDQPGEDEMGSEELHDLQLLQRRQAVSSGPAAGVRHCLNGRSRLK</sequence>
<dbReference type="CAZy" id="GH16">
    <property type="family name" value="Glycoside Hydrolase Family 16"/>
</dbReference>
<dbReference type="Pfam" id="PF00722">
    <property type="entry name" value="Glyco_hydro_16"/>
    <property type="match status" value="1"/>
</dbReference>
<evidence type="ECO:0000313" key="5">
    <source>
        <dbReference type="EMBL" id="ACQ85270.1"/>
    </source>
</evidence>
<dbReference type="EMBL" id="FJ264511">
    <property type="protein sequence ID" value="ACQ85270.1"/>
    <property type="molecule type" value="mRNA"/>
</dbReference>
<evidence type="ECO:0000256" key="3">
    <source>
        <dbReference type="SAM" id="MobiDB-lite"/>
    </source>
</evidence>
<dbReference type="Gene3D" id="2.60.120.200">
    <property type="match status" value="1"/>
</dbReference>
<accession>C4N558</accession>
<organism evidence="5">
    <name type="scientific">Musa acuminata AAA Group</name>
    <name type="common">dessert banana</name>
    <dbReference type="NCBI Taxonomy" id="214697"/>
    <lineage>
        <taxon>Eukaryota</taxon>
        <taxon>Viridiplantae</taxon>
        <taxon>Streptophyta</taxon>
        <taxon>Embryophyta</taxon>
        <taxon>Tracheophyta</taxon>
        <taxon>Spermatophyta</taxon>
        <taxon>Magnoliopsida</taxon>
        <taxon>Liliopsida</taxon>
        <taxon>Zingiberales</taxon>
        <taxon>Musaceae</taxon>
        <taxon>Musa</taxon>
    </lineage>
</organism>
<dbReference type="GO" id="GO:0004553">
    <property type="term" value="F:hydrolase activity, hydrolyzing O-glycosyl compounds"/>
    <property type="evidence" value="ECO:0007669"/>
    <property type="project" value="InterPro"/>
</dbReference>
<dbReference type="InterPro" id="IPR000757">
    <property type="entry name" value="Beta-glucanase-like"/>
</dbReference>
<dbReference type="PANTHER" id="PTHR31062">
    <property type="entry name" value="XYLOGLUCAN ENDOTRANSGLUCOSYLASE/HYDROLASE PROTEIN 8-RELATED"/>
    <property type="match status" value="1"/>
</dbReference>
<dbReference type="InterPro" id="IPR044791">
    <property type="entry name" value="Beta-glucanase/XTH"/>
</dbReference>
<evidence type="ECO:0000259" key="4">
    <source>
        <dbReference type="Pfam" id="PF00722"/>
    </source>
</evidence>
<dbReference type="GO" id="GO:0005975">
    <property type="term" value="P:carbohydrate metabolic process"/>
    <property type="evidence" value="ECO:0007669"/>
    <property type="project" value="InterPro"/>
</dbReference>
<keyword evidence="1 5" id="KW-0378">Hydrolase</keyword>
<reference evidence="5" key="1">
    <citation type="journal article" date="2009" name="J. Exp. Bot.">
        <title>Expression patterns of cell wall-modifying genes from banana during fruit ripening and in relationship with finger drop.</title>
        <authorList>
            <person name="Mbeguie-A-Mbeguie D."/>
            <person name="Hubert O."/>
            <person name="Baurens F.C."/>
            <person name="Matsumoto T."/>
            <person name="Chillet M."/>
            <person name="Fils-Lycaon B."/>
            <person name="Sidibe-Bocs S."/>
        </authorList>
    </citation>
    <scope>NUCLEOTIDE SEQUENCE</scope>
    <source>
        <tissue evidence="5">Fruit</tissue>
    </source>
</reference>
<gene>
    <name evidence="5" type="primary">XTH8</name>
</gene>
<evidence type="ECO:0000256" key="1">
    <source>
        <dbReference type="ARBA" id="ARBA00022801"/>
    </source>
</evidence>
<feature type="domain" description="GH16" evidence="4">
    <location>
        <begin position="5"/>
        <end position="64"/>
    </location>
</feature>
<dbReference type="InterPro" id="IPR013320">
    <property type="entry name" value="ConA-like_dom_sf"/>
</dbReference>
<keyword evidence="2" id="KW-0326">Glycosidase</keyword>
<feature type="non-terminal residue" evidence="5">
    <location>
        <position position="1"/>
    </location>
</feature>
<feature type="region of interest" description="Disordered" evidence="3">
    <location>
        <begin position="185"/>
        <end position="205"/>
    </location>
</feature>
<protein>
    <submittedName>
        <fullName evidence="5">Xyloglucan endotransglycosylase/hydrolase</fullName>
    </submittedName>
</protein>
<name>C4N558_MUSAC</name>
<evidence type="ECO:0000256" key="2">
    <source>
        <dbReference type="ARBA" id="ARBA00023295"/>
    </source>
</evidence>